<feature type="region of interest" description="Disordered" evidence="1">
    <location>
        <begin position="177"/>
        <end position="201"/>
    </location>
</feature>
<dbReference type="InterPro" id="IPR052765">
    <property type="entry name" value="PGM-Related"/>
</dbReference>
<reference evidence="3" key="1">
    <citation type="journal article" date="2010" name="Genome Res.">
        <title>Population genomic sequencing of Coccidioides fungi reveals recent hybridization and transposon control.</title>
        <authorList>
            <person name="Neafsey D.E."/>
            <person name="Barker B.M."/>
            <person name="Sharpton T.J."/>
            <person name="Stajich J.E."/>
            <person name="Park D.J."/>
            <person name="Whiston E."/>
            <person name="Hung C.-Y."/>
            <person name="McMahan C."/>
            <person name="White J."/>
            <person name="Sykes S."/>
            <person name="Heiman D."/>
            <person name="Young S."/>
            <person name="Zeng Q."/>
            <person name="Abouelleil A."/>
            <person name="Aftuck L."/>
            <person name="Bessette D."/>
            <person name="Brown A."/>
            <person name="FitzGerald M."/>
            <person name="Lui A."/>
            <person name="Macdonald J.P."/>
            <person name="Priest M."/>
            <person name="Orbach M.J."/>
            <person name="Galgiani J.N."/>
            <person name="Kirkland T.N."/>
            <person name="Cole G.T."/>
            <person name="Birren B.W."/>
            <person name="Henn M.R."/>
            <person name="Taylor J.W."/>
            <person name="Rounsley S.D."/>
        </authorList>
    </citation>
    <scope>NUCLEOTIDE SEQUENCE [LARGE SCALE GENOMIC DNA]</scope>
    <source>
        <strain evidence="3">H538.4</strain>
    </source>
</reference>
<organism evidence="2 3">
    <name type="scientific">Coccidioides immitis H538.4</name>
    <dbReference type="NCBI Taxonomy" id="396776"/>
    <lineage>
        <taxon>Eukaryota</taxon>
        <taxon>Fungi</taxon>
        <taxon>Dikarya</taxon>
        <taxon>Ascomycota</taxon>
        <taxon>Pezizomycotina</taxon>
        <taxon>Eurotiomycetes</taxon>
        <taxon>Eurotiomycetidae</taxon>
        <taxon>Onygenales</taxon>
        <taxon>Onygenaceae</taxon>
        <taxon>Coccidioides</taxon>
    </lineage>
</organism>
<feature type="region of interest" description="Disordered" evidence="1">
    <location>
        <begin position="225"/>
        <end position="375"/>
    </location>
</feature>
<dbReference type="EMBL" id="DS016981">
    <property type="protein sequence ID" value="KMU82850.1"/>
    <property type="molecule type" value="Genomic_DNA"/>
</dbReference>
<dbReference type="SMART" id="SM00855">
    <property type="entry name" value="PGAM"/>
    <property type="match status" value="1"/>
</dbReference>
<dbReference type="OrthoDB" id="10261749at2759"/>
<protein>
    <submittedName>
        <fullName evidence="2">Phosphoglycerate/bisphosphoglycerate mutase family protein</fullName>
    </submittedName>
</protein>
<dbReference type="Pfam" id="PF00300">
    <property type="entry name" value="His_Phos_1"/>
    <property type="match status" value="1"/>
</dbReference>
<dbReference type="InterPro" id="IPR013078">
    <property type="entry name" value="His_Pase_superF_clade-1"/>
</dbReference>
<dbReference type="CDD" id="cd07067">
    <property type="entry name" value="HP_PGM_like"/>
    <property type="match status" value="1"/>
</dbReference>
<evidence type="ECO:0000313" key="2">
    <source>
        <dbReference type="EMBL" id="KMU82850.1"/>
    </source>
</evidence>
<dbReference type="AlphaFoldDB" id="A0A0J8RCB0"/>
<gene>
    <name evidence="2" type="ORF">CIHG_00633</name>
</gene>
<dbReference type="Proteomes" id="UP000054563">
    <property type="component" value="Unassembled WGS sequence"/>
</dbReference>
<feature type="compositionally biased region" description="Low complexity" evidence="1">
    <location>
        <begin position="234"/>
        <end position="244"/>
    </location>
</feature>
<dbReference type="VEuPathDB" id="FungiDB:CIHG_00633"/>
<sequence length="375" mass="41448">MGKPRLIILIRHAQSEGNKNREIHQTVPDHRVKLTPEGHRQALEAGRRLRAMLRPDDTLHFFTSPYRRTRETTEGILTSLTSDDPSPSPFPRNTIKVYEEPRLREQDFGNFQPCSAAMEKDVAGTDVEHQLSAFDENGEAVRIAAITVRHRIGEESFVQKQNSQPAQRKRQLIMMAKTSSKKPSYHTRSTSTSPAVPVNPKPYLDHTHQTESEITRGLAILQLGGGRDAGGSRSGATSRASFASNRPDDEDLKNLYANGPINPGGIDDQEDQNGQTPRPPNMLNFAGSQHQLRTTLRDSRPHAMANSLGDTDDNGLASRRSSSSLCSNDEDGAAEKDPPPPSTNGEKAISDELQDEEEAVDMIKEREQGVQASVY</sequence>
<dbReference type="eggNOG" id="ENOG502QQ8J">
    <property type="taxonomic scope" value="Eukaryota"/>
</dbReference>
<dbReference type="InterPro" id="IPR029033">
    <property type="entry name" value="His_PPase_superfam"/>
</dbReference>
<name>A0A0J8RCB0_COCIT</name>
<dbReference type="SUPFAM" id="SSF53254">
    <property type="entry name" value="Phosphoglycerate mutase-like"/>
    <property type="match status" value="1"/>
</dbReference>
<dbReference type="Gene3D" id="3.40.50.1240">
    <property type="entry name" value="Phosphoglycerate mutase-like"/>
    <property type="match status" value="1"/>
</dbReference>
<dbReference type="STRING" id="396776.A0A0J8RCB0"/>
<evidence type="ECO:0000256" key="1">
    <source>
        <dbReference type="SAM" id="MobiDB-lite"/>
    </source>
</evidence>
<proteinExistence type="predicted"/>
<evidence type="ECO:0000313" key="3">
    <source>
        <dbReference type="Proteomes" id="UP000054563"/>
    </source>
</evidence>
<accession>A0A0J8RCB0</accession>
<dbReference type="PANTHER" id="PTHR46192">
    <property type="entry name" value="BROAD-RANGE ACID PHOSPHATASE DET1"/>
    <property type="match status" value="1"/>
</dbReference>